<protein>
    <recommendedName>
        <fullName evidence="2">Tetratricopeptide repeat protein 28</fullName>
    </recommendedName>
</protein>
<dbReference type="EMBL" id="JH817795">
    <property type="protein sequence ID" value="EKC31872.1"/>
    <property type="molecule type" value="Genomic_DNA"/>
</dbReference>
<dbReference type="InParanoid" id="K1Q5I0"/>
<dbReference type="PROSITE" id="PS50005">
    <property type="entry name" value="TPR"/>
    <property type="match status" value="1"/>
</dbReference>
<organism evidence="1">
    <name type="scientific">Magallana gigas</name>
    <name type="common">Pacific oyster</name>
    <name type="synonym">Crassostrea gigas</name>
    <dbReference type="NCBI Taxonomy" id="29159"/>
    <lineage>
        <taxon>Eukaryota</taxon>
        <taxon>Metazoa</taxon>
        <taxon>Spiralia</taxon>
        <taxon>Lophotrochozoa</taxon>
        <taxon>Mollusca</taxon>
        <taxon>Bivalvia</taxon>
        <taxon>Autobranchia</taxon>
        <taxon>Pteriomorphia</taxon>
        <taxon>Ostreida</taxon>
        <taxon>Ostreoidea</taxon>
        <taxon>Ostreidae</taxon>
        <taxon>Magallana</taxon>
    </lineage>
</organism>
<dbReference type="InterPro" id="IPR019734">
    <property type="entry name" value="TPR_rpt"/>
</dbReference>
<gene>
    <name evidence="1" type="ORF">CGI_10009050</name>
</gene>
<accession>K1Q5I0</accession>
<evidence type="ECO:0000313" key="1">
    <source>
        <dbReference type="EMBL" id="EKC31872.1"/>
    </source>
</evidence>
<evidence type="ECO:0008006" key="2">
    <source>
        <dbReference type="Google" id="ProtNLM"/>
    </source>
</evidence>
<sequence>MRAQTALDELQVLVHHDQGQLVFYSDISWEILGICQQIAGNLQAALYSYQQSLRQDPHNGIRTATRQRIQDMRSYFLTTKRHVLGDPGDLSANHREPPGPVLIPTVTHTRKIPAKMANKFNSN</sequence>
<reference evidence="1" key="1">
    <citation type="journal article" date="2012" name="Nature">
        <title>The oyster genome reveals stress adaptation and complexity of shell formation.</title>
        <authorList>
            <person name="Zhang G."/>
            <person name="Fang X."/>
            <person name="Guo X."/>
            <person name="Li L."/>
            <person name="Luo R."/>
            <person name="Xu F."/>
            <person name="Yang P."/>
            <person name="Zhang L."/>
            <person name="Wang X."/>
            <person name="Qi H."/>
            <person name="Xiong Z."/>
            <person name="Que H."/>
            <person name="Xie Y."/>
            <person name="Holland P.W."/>
            <person name="Paps J."/>
            <person name="Zhu Y."/>
            <person name="Wu F."/>
            <person name="Chen Y."/>
            <person name="Wang J."/>
            <person name="Peng C."/>
            <person name="Meng J."/>
            <person name="Yang L."/>
            <person name="Liu J."/>
            <person name="Wen B."/>
            <person name="Zhang N."/>
            <person name="Huang Z."/>
            <person name="Zhu Q."/>
            <person name="Feng Y."/>
            <person name="Mount A."/>
            <person name="Hedgecock D."/>
            <person name="Xu Z."/>
            <person name="Liu Y."/>
            <person name="Domazet-Loso T."/>
            <person name="Du Y."/>
            <person name="Sun X."/>
            <person name="Zhang S."/>
            <person name="Liu B."/>
            <person name="Cheng P."/>
            <person name="Jiang X."/>
            <person name="Li J."/>
            <person name="Fan D."/>
            <person name="Wang W."/>
            <person name="Fu W."/>
            <person name="Wang T."/>
            <person name="Wang B."/>
            <person name="Zhang J."/>
            <person name="Peng Z."/>
            <person name="Li Y."/>
            <person name="Li N."/>
            <person name="Wang J."/>
            <person name="Chen M."/>
            <person name="He Y."/>
            <person name="Tan F."/>
            <person name="Song X."/>
            <person name="Zheng Q."/>
            <person name="Huang R."/>
            <person name="Yang H."/>
            <person name="Du X."/>
            <person name="Chen L."/>
            <person name="Yang M."/>
            <person name="Gaffney P.M."/>
            <person name="Wang S."/>
            <person name="Luo L."/>
            <person name="She Z."/>
            <person name="Ming Y."/>
            <person name="Huang W."/>
            <person name="Zhang S."/>
            <person name="Huang B."/>
            <person name="Zhang Y."/>
            <person name="Qu T."/>
            <person name="Ni P."/>
            <person name="Miao G."/>
            <person name="Wang J."/>
            <person name="Wang Q."/>
            <person name="Steinberg C.E."/>
            <person name="Wang H."/>
            <person name="Li N."/>
            <person name="Qian L."/>
            <person name="Zhang G."/>
            <person name="Li Y."/>
            <person name="Yang H."/>
            <person name="Liu X."/>
            <person name="Wang J."/>
            <person name="Yin Y."/>
            <person name="Wang J."/>
        </authorList>
    </citation>
    <scope>NUCLEOTIDE SEQUENCE [LARGE SCALE GENOMIC DNA]</scope>
    <source>
        <strain evidence="1">05x7-T-G4-1.051#20</strain>
    </source>
</reference>
<proteinExistence type="predicted"/>
<dbReference type="AlphaFoldDB" id="K1Q5I0"/>
<name>K1Q5I0_MAGGI</name>
<dbReference type="HOGENOM" id="CLU_2017434_0_0_1"/>